<keyword evidence="5 9" id="KW-0812">Transmembrane</keyword>
<evidence type="ECO:0000256" key="4">
    <source>
        <dbReference type="ARBA" id="ARBA00022519"/>
    </source>
</evidence>
<evidence type="ECO:0000256" key="2">
    <source>
        <dbReference type="ARBA" id="ARBA00022448"/>
    </source>
</evidence>
<dbReference type="InterPro" id="IPR055348">
    <property type="entry name" value="DctQ"/>
</dbReference>
<dbReference type="RefSeq" id="WP_340274020.1">
    <property type="nucleotide sequence ID" value="NZ_JBAKIA010000005.1"/>
</dbReference>
<keyword evidence="2 9" id="KW-0813">Transport</keyword>
<name>A0ABU8TJD8_9HYPH</name>
<evidence type="ECO:0000313" key="12">
    <source>
        <dbReference type="Proteomes" id="UP001385499"/>
    </source>
</evidence>
<feature type="transmembrane region" description="Helical" evidence="9">
    <location>
        <begin position="150"/>
        <end position="170"/>
    </location>
</feature>
<dbReference type="Pfam" id="PF04290">
    <property type="entry name" value="DctQ"/>
    <property type="match status" value="1"/>
</dbReference>
<evidence type="ECO:0000256" key="7">
    <source>
        <dbReference type="ARBA" id="ARBA00023136"/>
    </source>
</evidence>
<dbReference type="InterPro" id="IPR007387">
    <property type="entry name" value="TRAP_DctQ"/>
</dbReference>
<evidence type="ECO:0000256" key="5">
    <source>
        <dbReference type="ARBA" id="ARBA00022692"/>
    </source>
</evidence>
<dbReference type="EMBL" id="JBAKIA010000005">
    <property type="protein sequence ID" value="MEJ8474278.1"/>
    <property type="molecule type" value="Genomic_DNA"/>
</dbReference>
<reference evidence="11 12" key="1">
    <citation type="submission" date="2024-02" db="EMBL/GenBank/DDBJ databases">
        <title>Roseibium algae sp. nov., isolated from marine alga (Grateloupia sp.), showing potential in myo-inositol conversion.</title>
        <authorList>
            <person name="Wang Y."/>
        </authorList>
    </citation>
    <scope>NUCLEOTIDE SEQUENCE [LARGE SCALE GENOMIC DNA]</scope>
    <source>
        <strain evidence="11 12">H3510</strain>
    </source>
</reference>
<keyword evidence="7 9" id="KW-0472">Membrane</keyword>
<comment type="subunit">
    <text evidence="9">The complex comprises the extracytoplasmic solute receptor protein and the two transmembrane proteins.</text>
</comment>
<feature type="transmembrane region" description="Helical" evidence="9">
    <location>
        <begin position="102"/>
        <end position="120"/>
    </location>
</feature>
<comment type="function">
    <text evidence="9">Part of the tripartite ATP-independent periplasmic (TRAP) transport system.</text>
</comment>
<keyword evidence="4 9" id="KW-0997">Cell inner membrane</keyword>
<comment type="similarity">
    <text evidence="8 9">Belongs to the TRAP transporter small permease family.</text>
</comment>
<dbReference type="Proteomes" id="UP001385499">
    <property type="component" value="Unassembled WGS sequence"/>
</dbReference>
<accession>A0ABU8TJD8</accession>
<evidence type="ECO:0000313" key="11">
    <source>
        <dbReference type="EMBL" id="MEJ8474278.1"/>
    </source>
</evidence>
<gene>
    <name evidence="11" type="ORF">V6575_09255</name>
</gene>
<feature type="transmembrane region" description="Helical" evidence="9">
    <location>
        <begin position="26"/>
        <end position="49"/>
    </location>
</feature>
<feature type="transmembrane region" description="Helical" evidence="9">
    <location>
        <begin position="61"/>
        <end position="82"/>
    </location>
</feature>
<dbReference type="PANTHER" id="PTHR35011">
    <property type="entry name" value="2,3-DIKETO-L-GULONATE TRAP TRANSPORTER SMALL PERMEASE PROTEIN YIAM"/>
    <property type="match status" value="1"/>
</dbReference>
<evidence type="ECO:0000256" key="1">
    <source>
        <dbReference type="ARBA" id="ARBA00004429"/>
    </source>
</evidence>
<keyword evidence="3" id="KW-1003">Cell membrane</keyword>
<comment type="caution">
    <text evidence="11">The sequence shown here is derived from an EMBL/GenBank/DDBJ whole genome shotgun (WGS) entry which is preliminary data.</text>
</comment>
<sequence>MTPENFEPEGALQRALFRLDTLNWRLGGVFILLCNICLLAMLGLTTLTIVARPFGWSAYWIWPWTMVFFVWLSFFGFFAIFVRLKDVRIDFLANRIGTAGYAVTRSLSDLCALGVCFILLQQMPTVLATSTGVVDGAIFPGGKELMRQALSVPLFISAILIFLTALLDLAKQFAGMPENISIHHPEV</sequence>
<keyword evidence="12" id="KW-1185">Reference proteome</keyword>
<evidence type="ECO:0000256" key="6">
    <source>
        <dbReference type="ARBA" id="ARBA00022989"/>
    </source>
</evidence>
<organism evidence="11 12">
    <name type="scientific">Roseibium algae</name>
    <dbReference type="NCBI Taxonomy" id="3123038"/>
    <lineage>
        <taxon>Bacteria</taxon>
        <taxon>Pseudomonadati</taxon>
        <taxon>Pseudomonadota</taxon>
        <taxon>Alphaproteobacteria</taxon>
        <taxon>Hyphomicrobiales</taxon>
        <taxon>Stappiaceae</taxon>
        <taxon>Roseibium</taxon>
    </lineage>
</organism>
<evidence type="ECO:0000256" key="9">
    <source>
        <dbReference type="RuleBase" id="RU369079"/>
    </source>
</evidence>
<comment type="subcellular location">
    <subcellularLocation>
        <location evidence="1 9">Cell inner membrane</location>
        <topology evidence="1 9">Multi-pass membrane protein</topology>
    </subcellularLocation>
</comment>
<feature type="domain" description="Tripartite ATP-independent periplasmic transporters DctQ component" evidence="10">
    <location>
        <begin position="41"/>
        <end position="173"/>
    </location>
</feature>
<evidence type="ECO:0000256" key="3">
    <source>
        <dbReference type="ARBA" id="ARBA00022475"/>
    </source>
</evidence>
<protein>
    <recommendedName>
        <fullName evidence="9">TRAP transporter small permease protein</fullName>
    </recommendedName>
</protein>
<evidence type="ECO:0000259" key="10">
    <source>
        <dbReference type="Pfam" id="PF04290"/>
    </source>
</evidence>
<evidence type="ECO:0000256" key="8">
    <source>
        <dbReference type="ARBA" id="ARBA00038436"/>
    </source>
</evidence>
<proteinExistence type="inferred from homology"/>
<keyword evidence="6 9" id="KW-1133">Transmembrane helix</keyword>